<evidence type="ECO:0000256" key="2">
    <source>
        <dbReference type="ARBA" id="ARBA00022475"/>
    </source>
</evidence>
<keyword evidence="7" id="KW-1185">Reference proteome</keyword>
<keyword evidence="6" id="KW-0413">Isomerase</keyword>
<evidence type="ECO:0000256" key="5">
    <source>
        <dbReference type="SAM" id="Phobius"/>
    </source>
</evidence>
<comment type="subcellular location">
    <subcellularLocation>
        <location evidence="1">Cell membrane</location>
    </subcellularLocation>
</comment>
<evidence type="ECO:0000256" key="1">
    <source>
        <dbReference type="ARBA" id="ARBA00004236"/>
    </source>
</evidence>
<keyword evidence="4" id="KW-0143">Chaperone</keyword>
<dbReference type="Proteomes" id="UP000055060">
    <property type="component" value="Unassembled WGS sequence"/>
</dbReference>
<gene>
    <name evidence="6" type="ORF">LARV_02809</name>
</gene>
<reference evidence="6" key="1">
    <citation type="submission" date="2015-07" db="EMBL/GenBank/DDBJ databases">
        <title>Draft Genome Sequences of Anaerolinea thermolimosa IMO-1, Bellilinea caldifistulae GOMI-1, Leptolinea tardivitalis YMTK-2, Levilinea saccharolytica KIBI-1,Longilinea arvoryzae KOME-1, Previously Described as Members of the Anaerolineaceae (Chloroflexi).</title>
        <authorList>
            <person name="Sekiguchi Y."/>
            <person name="Ohashi A."/>
            <person name="Matsuura N."/>
            <person name="Tourlousse M.D."/>
        </authorList>
    </citation>
    <scope>NUCLEOTIDE SEQUENCE [LARGE SCALE GENOMIC DNA]</scope>
    <source>
        <strain evidence="6">KOME-1</strain>
    </source>
</reference>
<dbReference type="InterPro" id="IPR052029">
    <property type="entry name" value="PpiD_chaperone"/>
</dbReference>
<dbReference type="STRING" id="360412.LARV_02809"/>
<feature type="transmembrane region" description="Helical" evidence="5">
    <location>
        <begin position="27"/>
        <end position="48"/>
    </location>
</feature>
<evidence type="ECO:0000256" key="3">
    <source>
        <dbReference type="ARBA" id="ARBA00023136"/>
    </source>
</evidence>
<feature type="non-terminal residue" evidence="6">
    <location>
        <position position="174"/>
    </location>
</feature>
<dbReference type="AlphaFoldDB" id="A0A0S7BMI8"/>
<dbReference type="GO" id="GO:0016853">
    <property type="term" value="F:isomerase activity"/>
    <property type="evidence" value="ECO:0007669"/>
    <property type="project" value="UniProtKB-KW"/>
</dbReference>
<keyword evidence="5" id="KW-0812">Transmembrane</keyword>
<evidence type="ECO:0000256" key="4">
    <source>
        <dbReference type="ARBA" id="ARBA00023186"/>
    </source>
</evidence>
<sequence>MAKNVTPKIVTKKHQARLDRENTQRRNILIGVTVIAVLVILVIGYGVLDSLYLQQIRPVAKVDGQSITVRDFKNMVRYQRYNLVNQIVQFQQYGDYFKSYVESYQSYLDNTETLGQDVLDRMVDNLVVAQEAKAENITVSNAEVDAALQAAFDFYANGTPTPTLTITPFATGTP</sequence>
<dbReference type="Pfam" id="PF13624">
    <property type="entry name" value="SurA_N_3"/>
    <property type="match status" value="1"/>
</dbReference>
<organism evidence="6">
    <name type="scientific">Longilinea arvoryzae</name>
    <dbReference type="NCBI Taxonomy" id="360412"/>
    <lineage>
        <taxon>Bacteria</taxon>
        <taxon>Bacillati</taxon>
        <taxon>Chloroflexota</taxon>
        <taxon>Anaerolineae</taxon>
        <taxon>Anaerolineales</taxon>
        <taxon>Anaerolineaceae</taxon>
        <taxon>Longilinea</taxon>
    </lineage>
</organism>
<keyword evidence="2" id="KW-1003">Cell membrane</keyword>
<dbReference type="GO" id="GO:0005886">
    <property type="term" value="C:plasma membrane"/>
    <property type="evidence" value="ECO:0007669"/>
    <property type="project" value="UniProtKB-SubCell"/>
</dbReference>
<proteinExistence type="predicted"/>
<protein>
    <submittedName>
        <fullName evidence="6">FKBP-type peptidyl-prolyl cis-trans isomerase</fullName>
    </submittedName>
</protein>
<evidence type="ECO:0000313" key="6">
    <source>
        <dbReference type="EMBL" id="GAP15029.1"/>
    </source>
</evidence>
<keyword evidence="3 5" id="KW-0472">Membrane</keyword>
<dbReference type="InterPro" id="IPR027304">
    <property type="entry name" value="Trigger_fact/SurA_dom_sf"/>
</dbReference>
<dbReference type="Gene3D" id="1.10.4030.10">
    <property type="entry name" value="Porin chaperone SurA, peptide-binding domain"/>
    <property type="match status" value="1"/>
</dbReference>
<name>A0A0S7BMI8_9CHLR</name>
<accession>A0A0S7BMI8</accession>
<dbReference type="PANTHER" id="PTHR47529">
    <property type="entry name" value="PEPTIDYL-PROLYL CIS-TRANS ISOMERASE D"/>
    <property type="match status" value="1"/>
</dbReference>
<evidence type="ECO:0000313" key="7">
    <source>
        <dbReference type="Proteomes" id="UP000055060"/>
    </source>
</evidence>
<dbReference type="EMBL" id="DF967972">
    <property type="protein sequence ID" value="GAP15029.1"/>
    <property type="molecule type" value="Genomic_DNA"/>
</dbReference>
<dbReference type="SUPFAM" id="SSF109998">
    <property type="entry name" value="Triger factor/SurA peptide-binding domain-like"/>
    <property type="match status" value="1"/>
</dbReference>
<dbReference type="PANTHER" id="PTHR47529:SF1">
    <property type="entry name" value="PERIPLASMIC CHAPERONE PPID"/>
    <property type="match status" value="1"/>
</dbReference>
<keyword evidence="5" id="KW-1133">Transmembrane helix</keyword>